<feature type="site" description="Lowers pKa of active site Tyr" evidence="6">
    <location>
        <position position="76"/>
    </location>
</feature>
<dbReference type="Gene3D" id="3.20.20.100">
    <property type="entry name" value="NADP-dependent oxidoreductase domain"/>
    <property type="match status" value="1"/>
</dbReference>
<dbReference type="PANTHER" id="PTHR43827">
    <property type="entry name" value="2,5-DIKETO-D-GLUCONIC ACID REDUCTASE"/>
    <property type="match status" value="1"/>
</dbReference>
<gene>
    <name evidence="8" type="ORF">Vau01_103330</name>
</gene>
<keyword evidence="3" id="KW-0560">Oxidoreductase</keyword>
<dbReference type="PROSITE" id="PS00063">
    <property type="entry name" value="ALDOKETO_REDUCTASE_3"/>
    <property type="match status" value="1"/>
</dbReference>
<dbReference type="InterPro" id="IPR023210">
    <property type="entry name" value="NADP_OxRdtase_dom"/>
</dbReference>
<dbReference type="PANTHER" id="PTHR43827:SF3">
    <property type="entry name" value="NADP-DEPENDENT OXIDOREDUCTASE DOMAIN-CONTAINING PROTEIN"/>
    <property type="match status" value="1"/>
</dbReference>
<evidence type="ECO:0000256" key="1">
    <source>
        <dbReference type="ARBA" id="ARBA00007905"/>
    </source>
</evidence>
<dbReference type="Proteomes" id="UP000612585">
    <property type="component" value="Unassembled WGS sequence"/>
</dbReference>
<name>A0A8J4E8I2_9ACTN</name>
<organism evidence="8 9">
    <name type="scientific">Virgisporangium aurantiacum</name>
    <dbReference type="NCBI Taxonomy" id="175570"/>
    <lineage>
        <taxon>Bacteria</taxon>
        <taxon>Bacillati</taxon>
        <taxon>Actinomycetota</taxon>
        <taxon>Actinomycetes</taxon>
        <taxon>Micromonosporales</taxon>
        <taxon>Micromonosporaceae</taxon>
        <taxon>Virgisporangium</taxon>
    </lineage>
</organism>
<evidence type="ECO:0000256" key="5">
    <source>
        <dbReference type="PIRSR" id="PIRSR000097-2"/>
    </source>
</evidence>
<dbReference type="GO" id="GO:0016616">
    <property type="term" value="F:oxidoreductase activity, acting on the CH-OH group of donors, NAD or NADP as acceptor"/>
    <property type="evidence" value="ECO:0007669"/>
    <property type="project" value="UniProtKB-ARBA"/>
</dbReference>
<evidence type="ECO:0000313" key="9">
    <source>
        <dbReference type="Proteomes" id="UP000612585"/>
    </source>
</evidence>
<dbReference type="InterPro" id="IPR020471">
    <property type="entry name" value="AKR"/>
</dbReference>
<dbReference type="AlphaFoldDB" id="A0A8J4E8I2"/>
<dbReference type="SUPFAM" id="SSF51430">
    <property type="entry name" value="NAD(P)-linked oxidoreductase"/>
    <property type="match status" value="1"/>
</dbReference>
<feature type="binding site" evidence="5">
    <location>
        <position position="109"/>
    </location>
    <ligand>
        <name>substrate</name>
    </ligand>
</feature>
<dbReference type="InterPro" id="IPR018170">
    <property type="entry name" value="Aldo/ket_reductase_CS"/>
</dbReference>
<dbReference type="PRINTS" id="PR00069">
    <property type="entry name" value="ALDKETRDTASE"/>
</dbReference>
<protein>
    <submittedName>
        <fullName evidence="8">Oxidoreductase</fullName>
    </submittedName>
</protein>
<keyword evidence="2" id="KW-0521">NADP</keyword>
<dbReference type="PROSITE" id="PS00798">
    <property type="entry name" value="ALDOKETO_REDUCTASE_1"/>
    <property type="match status" value="1"/>
</dbReference>
<dbReference type="RefSeq" id="WP_204008709.1">
    <property type="nucleotide sequence ID" value="NZ_BOPG01000083.1"/>
</dbReference>
<evidence type="ECO:0000313" key="8">
    <source>
        <dbReference type="EMBL" id="GIJ62817.1"/>
    </source>
</evidence>
<keyword evidence="9" id="KW-1185">Reference proteome</keyword>
<feature type="domain" description="NADP-dependent oxidoreductase" evidence="7">
    <location>
        <begin position="18"/>
        <end position="263"/>
    </location>
</feature>
<dbReference type="Pfam" id="PF00248">
    <property type="entry name" value="Aldo_ket_red"/>
    <property type="match status" value="1"/>
</dbReference>
<evidence type="ECO:0000256" key="2">
    <source>
        <dbReference type="ARBA" id="ARBA00022857"/>
    </source>
</evidence>
<comment type="similarity">
    <text evidence="1">Belongs to the aldo/keto reductase family.</text>
</comment>
<dbReference type="PIRSF" id="PIRSF000097">
    <property type="entry name" value="AKR"/>
    <property type="match status" value="1"/>
</dbReference>
<dbReference type="EMBL" id="BOPG01000083">
    <property type="protein sequence ID" value="GIJ62817.1"/>
    <property type="molecule type" value="Genomic_DNA"/>
</dbReference>
<evidence type="ECO:0000256" key="4">
    <source>
        <dbReference type="PIRSR" id="PIRSR000097-1"/>
    </source>
</evidence>
<feature type="active site" description="Proton donor" evidence="4">
    <location>
        <position position="51"/>
    </location>
</feature>
<reference evidence="8" key="1">
    <citation type="submission" date="2021-01" db="EMBL/GenBank/DDBJ databases">
        <title>Whole genome shotgun sequence of Virgisporangium aurantiacum NBRC 16421.</title>
        <authorList>
            <person name="Komaki H."/>
            <person name="Tamura T."/>
        </authorList>
    </citation>
    <scope>NUCLEOTIDE SEQUENCE</scope>
    <source>
        <strain evidence="8">NBRC 16421</strain>
    </source>
</reference>
<evidence type="ECO:0000256" key="3">
    <source>
        <dbReference type="ARBA" id="ARBA00023002"/>
    </source>
</evidence>
<comment type="caution">
    <text evidence="8">The sequence shown here is derived from an EMBL/GenBank/DDBJ whole genome shotgun (WGS) entry which is preliminary data.</text>
</comment>
<evidence type="ECO:0000256" key="6">
    <source>
        <dbReference type="PIRSR" id="PIRSR000097-3"/>
    </source>
</evidence>
<evidence type="ECO:0000259" key="7">
    <source>
        <dbReference type="Pfam" id="PF00248"/>
    </source>
</evidence>
<sequence length="277" mass="30214">MTSAPTVTLRNGAEMPRLGLGTWPMDDDAAEVTVAAAIGSGYRLVDTAENYGNERGVGRGLKASGVPREDLFVTTKFNKRWHGVDLVAEAFERSADRLGLDYIDLLLVHWPNPQQNQFVDAVRGLARLLEDGRLRAIGTSNFKPAHLERVIDETGVVPDVNQIQLSPTVTRESHRAFHGKHGIVTQSWSPIGGESNDVLREPVVRELAERHGRTPAQVVLRWHMDLGLTAVPKSSDPTRLKQNLDIFDFALSADEVAAISALDRGDAAGADSDAFGH</sequence>
<dbReference type="FunFam" id="3.20.20.100:FF:000002">
    <property type="entry name" value="2,5-diketo-D-gluconic acid reductase A"/>
    <property type="match status" value="1"/>
</dbReference>
<accession>A0A8J4E8I2</accession>
<dbReference type="InterPro" id="IPR036812">
    <property type="entry name" value="NAD(P)_OxRdtase_dom_sf"/>
</dbReference>
<proteinExistence type="inferred from homology"/>